<comment type="caution">
    <text evidence="2">The sequence shown here is derived from an EMBL/GenBank/DDBJ whole genome shotgun (WGS) entry which is preliminary data.</text>
</comment>
<dbReference type="EMBL" id="JAABOA010000373">
    <property type="protein sequence ID" value="KAF9584605.1"/>
    <property type="molecule type" value="Genomic_DNA"/>
</dbReference>
<evidence type="ECO:0000313" key="2">
    <source>
        <dbReference type="EMBL" id="KAF9584605.1"/>
    </source>
</evidence>
<feature type="compositionally biased region" description="Low complexity" evidence="1">
    <location>
        <begin position="248"/>
        <end position="257"/>
    </location>
</feature>
<keyword evidence="3" id="KW-1185">Reference proteome</keyword>
<evidence type="ECO:0000256" key="1">
    <source>
        <dbReference type="SAM" id="MobiDB-lite"/>
    </source>
</evidence>
<reference evidence="2" key="1">
    <citation type="journal article" date="2020" name="Fungal Divers.">
        <title>Resolving the Mortierellaceae phylogeny through synthesis of multi-gene phylogenetics and phylogenomics.</title>
        <authorList>
            <person name="Vandepol N."/>
            <person name="Liber J."/>
            <person name="Desiro A."/>
            <person name="Na H."/>
            <person name="Kennedy M."/>
            <person name="Barry K."/>
            <person name="Grigoriev I.V."/>
            <person name="Miller A.N."/>
            <person name="O'Donnell K."/>
            <person name="Stajich J.E."/>
            <person name="Bonito G."/>
        </authorList>
    </citation>
    <scope>NUCLEOTIDE SEQUENCE</scope>
    <source>
        <strain evidence="2">KOD1015</strain>
    </source>
</reference>
<dbReference type="OrthoDB" id="2438830at2759"/>
<accession>A0A9P6KHA4</accession>
<evidence type="ECO:0000313" key="3">
    <source>
        <dbReference type="Proteomes" id="UP000780801"/>
    </source>
</evidence>
<name>A0A9P6KHA4_9FUNG</name>
<proteinExistence type="predicted"/>
<dbReference type="Proteomes" id="UP000780801">
    <property type="component" value="Unassembled WGS sequence"/>
</dbReference>
<feature type="region of interest" description="Disordered" evidence="1">
    <location>
        <begin position="248"/>
        <end position="352"/>
    </location>
</feature>
<feature type="compositionally biased region" description="Basic and acidic residues" evidence="1">
    <location>
        <begin position="263"/>
        <end position="281"/>
    </location>
</feature>
<sequence>MPDLVLLPSFFARWTISADDDEDPMAERTEQLPSPLLTSKEELCILVAQLQRKIALLEKSQFPLSELLTHKSNLILKDEYKGLYPKAFDKPEAFYKREFDPLTDEAYVKACINERLQELPNNPNMWYTAPPAIPNWDPAWKTEKQLDQQLAELQTHVALLTKPIDYQALVTMESFPDLWYRDDEGNINPIFQELSAEQCIDYVRESIRIHQSGVLAHFNEYREFLNDFSHRITEMRMDNALQAYCQSAQSKSANQQSDTVLPKPKEVDATQERSKEADASRSKSSGIATGQQKSKAAGTAKQRPKASGTIQRKPKAADTVQPMVVRTFQLKPKSGRDLQRIKRPKPSQVHQA</sequence>
<gene>
    <name evidence="2" type="ORF">BGW38_005873</name>
</gene>
<organism evidence="2 3">
    <name type="scientific">Lunasporangiospora selenospora</name>
    <dbReference type="NCBI Taxonomy" id="979761"/>
    <lineage>
        <taxon>Eukaryota</taxon>
        <taxon>Fungi</taxon>
        <taxon>Fungi incertae sedis</taxon>
        <taxon>Mucoromycota</taxon>
        <taxon>Mortierellomycotina</taxon>
        <taxon>Mortierellomycetes</taxon>
        <taxon>Mortierellales</taxon>
        <taxon>Mortierellaceae</taxon>
        <taxon>Lunasporangiospora</taxon>
    </lineage>
</organism>
<dbReference type="AlphaFoldDB" id="A0A9P6KHA4"/>
<feature type="compositionally biased region" description="Polar residues" evidence="1">
    <location>
        <begin position="282"/>
        <end position="294"/>
    </location>
</feature>
<protein>
    <submittedName>
        <fullName evidence="2">Uncharacterized protein</fullName>
    </submittedName>
</protein>